<dbReference type="Proteomes" id="UP000094960">
    <property type="component" value="Chromosome"/>
</dbReference>
<proteinExistence type="predicted"/>
<accession>A0A1D7YJ40</accession>
<keyword evidence="1" id="KW-0472">Membrane</keyword>
<dbReference type="RefSeq" id="WP_069782084.1">
    <property type="nucleotide sequence ID" value="NZ_CP017248.1"/>
</dbReference>
<protein>
    <submittedName>
        <fullName evidence="2">Uncharacterized protein</fullName>
    </submittedName>
</protein>
<evidence type="ECO:0000313" key="2">
    <source>
        <dbReference type="EMBL" id="AOR35560.1"/>
    </source>
</evidence>
<evidence type="ECO:0000313" key="3">
    <source>
        <dbReference type="Proteomes" id="UP000094960"/>
    </source>
</evidence>
<feature type="transmembrane region" description="Helical" evidence="1">
    <location>
        <begin position="62"/>
        <end position="89"/>
    </location>
</feature>
<reference evidence="3" key="1">
    <citation type="submission" date="2016-09" db="EMBL/GenBank/DDBJ databases">
        <title>Streptomyces puniciscabiei strain:TW1S1 Genome sequencing and assembly.</title>
        <authorList>
            <person name="Kim M.-K."/>
            <person name="Kim S.B."/>
        </authorList>
    </citation>
    <scope>NUCLEOTIDE SEQUENCE [LARGE SCALE GENOMIC DNA]</scope>
    <source>
        <strain evidence="3">TW1S1</strain>
    </source>
</reference>
<dbReference type="KEGG" id="spun:BFF78_34820"/>
<organism evidence="2 3">
    <name type="scientific">Streptomyces fodineus</name>
    <dbReference type="NCBI Taxonomy" id="1904616"/>
    <lineage>
        <taxon>Bacteria</taxon>
        <taxon>Bacillati</taxon>
        <taxon>Actinomycetota</taxon>
        <taxon>Actinomycetes</taxon>
        <taxon>Kitasatosporales</taxon>
        <taxon>Streptomycetaceae</taxon>
        <taxon>Streptomyces</taxon>
    </lineage>
</organism>
<feature type="transmembrane region" description="Helical" evidence="1">
    <location>
        <begin position="36"/>
        <end position="56"/>
    </location>
</feature>
<keyword evidence="1" id="KW-1133">Transmembrane helix</keyword>
<dbReference type="EMBL" id="CP017248">
    <property type="protein sequence ID" value="AOR35560.1"/>
    <property type="molecule type" value="Genomic_DNA"/>
</dbReference>
<name>A0A1D7YJ40_9ACTN</name>
<keyword evidence="1" id="KW-0812">Transmembrane</keyword>
<sequence length="185" mass="20461">MRHGDHTRTRCTGSHPAGTAGVVYDREWAADARTSLRCAGVLLALLLFIDWAAGTLTWWRGALWVGIALLLFLVLFPVRVSAGTGWLATRRLLRPRRVRTDLLIAVRPLDGVAQRLVLRDALGDRVEIDPEVLLRNPDLWHLLDEGARVSEAAGTLLCGTTALHRLARRVDRETALGVFRASGME</sequence>
<evidence type="ECO:0000256" key="1">
    <source>
        <dbReference type="SAM" id="Phobius"/>
    </source>
</evidence>
<keyword evidence="3" id="KW-1185">Reference proteome</keyword>
<gene>
    <name evidence="2" type="ORF">BFF78_34820</name>
</gene>
<dbReference type="AlphaFoldDB" id="A0A1D7YJ40"/>